<proteinExistence type="predicted"/>
<protein>
    <submittedName>
        <fullName evidence="1">Uncharacterized protein</fullName>
    </submittedName>
</protein>
<organism evidence="1 2">
    <name type="scientific">Ochrobactrum soli</name>
    <dbReference type="NCBI Taxonomy" id="2448455"/>
    <lineage>
        <taxon>Bacteria</taxon>
        <taxon>Pseudomonadati</taxon>
        <taxon>Pseudomonadota</taxon>
        <taxon>Alphaproteobacteria</taxon>
        <taxon>Hyphomicrobiales</taxon>
        <taxon>Brucellaceae</taxon>
        <taxon>Brucella/Ochrobactrum group</taxon>
        <taxon>Ochrobactrum</taxon>
    </lineage>
</organism>
<evidence type="ECO:0000313" key="1">
    <source>
        <dbReference type="EMBL" id="SPL63129.1"/>
    </source>
</evidence>
<dbReference type="AlphaFoldDB" id="A0A2P9HGC8"/>
<reference evidence="2" key="1">
    <citation type="submission" date="2017-12" db="EMBL/GenBank/DDBJ databases">
        <authorList>
            <person name="Diaz M."/>
        </authorList>
    </citation>
    <scope>NUCLEOTIDE SEQUENCE [LARGE SCALE GENOMIC DNA]</scope>
    <source>
        <strain evidence="2">FI11154</strain>
    </source>
</reference>
<dbReference type="Proteomes" id="UP000246073">
    <property type="component" value="Unassembled WGS sequence"/>
</dbReference>
<evidence type="ECO:0000313" key="2">
    <source>
        <dbReference type="Proteomes" id="UP000246073"/>
    </source>
</evidence>
<name>A0A2P9HGC8_9HYPH</name>
<accession>A0A2P9HGC8</accession>
<sequence>MSGYKSENTVATKGGKLFEHYCDSKGCKTWGSFGYKTAFGQLWFCREHKQEGEDALAGRKK</sequence>
<dbReference type="EMBL" id="OOFM01000004">
    <property type="protein sequence ID" value="SPL63129.1"/>
    <property type="molecule type" value="Genomic_DNA"/>
</dbReference>
<gene>
    <name evidence="1" type="ORF">OHAE_3061</name>
</gene>